<evidence type="ECO:0000313" key="1">
    <source>
        <dbReference type="EnsemblPlants" id="TuG1812G0600003994.01.T03.cds384205"/>
    </source>
</evidence>
<protein>
    <submittedName>
        <fullName evidence="1">Uncharacterized protein</fullName>
    </submittedName>
</protein>
<dbReference type="AlphaFoldDB" id="A0A8R7QXD5"/>
<reference evidence="2" key="1">
    <citation type="journal article" date="2013" name="Nature">
        <title>Draft genome of the wheat A-genome progenitor Triticum urartu.</title>
        <authorList>
            <person name="Ling H.Q."/>
            <person name="Zhao S."/>
            <person name="Liu D."/>
            <person name="Wang J."/>
            <person name="Sun H."/>
            <person name="Zhang C."/>
            <person name="Fan H."/>
            <person name="Li D."/>
            <person name="Dong L."/>
            <person name="Tao Y."/>
            <person name="Gao C."/>
            <person name="Wu H."/>
            <person name="Li Y."/>
            <person name="Cui Y."/>
            <person name="Guo X."/>
            <person name="Zheng S."/>
            <person name="Wang B."/>
            <person name="Yu K."/>
            <person name="Liang Q."/>
            <person name="Yang W."/>
            <person name="Lou X."/>
            <person name="Chen J."/>
            <person name="Feng M."/>
            <person name="Jian J."/>
            <person name="Zhang X."/>
            <person name="Luo G."/>
            <person name="Jiang Y."/>
            <person name="Liu J."/>
            <person name="Wang Z."/>
            <person name="Sha Y."/>
            <person name="Zhang B."/>
            <person name="Wu H."/>
            <person name="Tang D."/>
            <person name="Shen Q."/>
            <person name="Xue P."/>
            <person name="Zou S."/>
            <person name="Wang X."/>
            <person name="Liu X."/>
            <person name="Wang F."/>
            <person name="Yang Y."/>
            <person name="An X."/>
            <person name="Dong Z."/>
            <person name="Zhang K."/>
            <person name="Zhang X."/>
            <person name="Luo M.C."/>
            <person name="Dvorak J."/>
            <person name="Tong Y."/>
            <person name="Wang J."/>
            <person name="Yang H."/>
            <person name="Li Z."/>
            <person name="Wang D."/>
            <person name="Zhang A."/>
            <person name="Wang J."/>
        </authorList>
    </citation>
    <scope>NUCLEOTIDE SEQUENCE</scope>
    <source>
        <strain evidence="2">cv. G1812</strain>
    </source>
</reference>
<proteinExistence type="predicted"/>
<reference evidence="1" key="3">
    <citation type="submission" date="2022-06" db="UniProtKB">
        <authorList>
            <consortium name="EnsemblPlants"/>
        </authorList>
    </citation>
    <scope>IDENTIFICATION</scope>
</reference>
<keyword evidence="2" id="KW-1185">Reference proteome</keyword>
<sequence length="127" mass="14721">MEGHHLFRETATRHRGRPPLLAPPPRRRWGRRPLLKLVSRRSPVCFYISLDPGFLVGELHPCSFFSFYSCLRICVSLLPPPTSASEFEATNYSAVLQKQVCICVFFFQNYQKRVVSHAIQRIYTSHV</sequence>
<dbReference type="Proteomes" id="UP000015106">
    <property type="component" value="Chromosome 6"/>
</dbReference>
<organism evidence="1 2">
    <name type="scientific">Triticum urartu</name>
    <name type="common">Red wild einkorn</name>
    <name type="synonym">Crithodium urartu</name>
    <dbReference type="NCBI Taxonomy" id="4572"/>
    <lineage>
        <taxon>Eukaryota</taxon>
        <taxon>Viridiplantae</taxon>
        <taxon>Streptophyta</taxon>
        <taxon>Embryophyta</taxon>
        <taxon>Tracheophyta</taxon>
        <taxon>Spermatophyta</taxon>
        <taxon>Magnoliopsida</taxon>
        <taxon>Liliopsida</taxon>
        <taxon>Poales</taxon>
        <taxon>Poaceae</taxon>
        <taxon>BOP clade</taxon>
        <taxon>Pooideae</taxon>
        <taxon>Triticodae</taxon>
        <taxon>Triticeae</taxon>
        <taxon>Triticinae</taxon>
        <taxon>Triticum</taxon>
    </lineage>
</organism>
<reference evidence="1" key="2">
    <citation type="submission" date="2018-03" db="EMBL/GenBank/DDBJ databases">
        <title>The Triticum urartu genome reveals the dynamic nature of wheat genome evolution.</title>
        <authorList>
            <person name="Ling H."/>
            <person name="Ma B."/>
            <person name="Shi X."/>
            <person name="Liu H."/>
            <person name="Dong L."/>
            <person name="Sun H."/>
            <person name="Cao Y."/>
            <person name="Gao Q."/>
            <person name="Zheng S."/>
            <person name="Li Y."/>
            <person name="Yu Y."/>
            <person name="Du H."/>
            <person name="Qi M."/>
            <person name="Li Y."/>
            <person name="Yu H."/>
            <person name="Cui Y."/>
            <person name="Wang N."/>
            <person name="Chen C."/>
            <person name="Wu H."/>
            <person name="Zhao Y."/>
            <person name="Zhang J."/>
            <person name="Li Y."/>
            <person name="Zhou W."/>
            <person name="Zhang B."/>
            <person name="Hu W."/>
            <person name="Eijk M."/>
            <person name="Tang J."/>
            <person name="Witsenboer H."/>
            <person name="Zhao S."/>
            <person name="Li Z."/>
            <person name="Zhang A."/>
            <person name="Wang D."/>
            <person name="Liang C."/>
        </authorList>
    </citation>
    <scope>NUCLEOTIDE SEQUENCE [LARGE SCALE GENOMIC DNA]</scope>
    <source>
        <strain evidence="1">cv. G1812</strain>
    </source>
</reference>
<dbReference type="EnsemblPlants" id="TuG1812G0600003994.01.T03">
    <property type="protein sequence ID" value="TuG1812G0600003994.01.T03.cds384205"/>
    <property type="gene ID" value="TuG1812G0600003994.01"/>
</dbReference>
<name>A0A8R7QXD5_TRIUA</name>
<evidence type="ECO:0000313" key="2">
    <source>
        <dbReference type="Proteomes" id="UP000015106"/>
    </source>
</evidence>
<accession>A0A8R7QXD5</accession>
<dbReference type="Gramene" id="TuG1812G0600003994.01.T03">
    <property type="protein sequence ID" value="TuG1812G0600003994.01.T03.cds384205"/>
    <property type="gene ID" value="TuG1812G0600003994.01"/>
</dbReference>